<feature type="binding site" evidence="7">
    <location>
        <position position="273"/>
    </location>
    <ligand>
        <name>beta-D-galactose</name>
        <dbReference type="ChEBI" id="CHEBI:27667"/>
    </ligand>
</feature>
<dbReference type="InterPro" id="IPR015443">
    <property type="entry name" value="Aldose_1-epimerase"/>
</dbReference>
<reference evidence="10 11" key="1">
    <citation type="submission" date="2016-09" db="EMBL/GenBank/DDBJ databases">
        <title>Metabolic pathway, cell adaptation mechanisms and a novel monoxygenase revealed through proteogenomic-transcription analysis of a Sphingomonas haloaromaticamans strain degrading the fungicide ortho-phenylphenol.</title>
        <authorList>
            <person name="Perruchon C."/>
            <person name="Papadopoulou E.S."/>
            <person name="Rousidou C."/>
            <person name="Vasileiadis S."/>
            <person name="Tanou G."/>
            <person name="Amoutzias G."/>
            <person name="Molassiotis A."/>
            <person name="Karpouzas D.G."/>
        </authorList>
    </citation>
    <scope>NUCLEOTIDE SEQUENCE [LARGE SCALE GENOMIC DNA]</scope>
    <source>
        <strain evidence="10 11">P3</strain>
    </source>
</reference>
<dbReference type="GO" id="GO:0006006">
    <property type="term" value="P:glucose metabolic process"/>
    <property type="evidence" value="ECO:0007669"/>
    <property type="project" value="TreeGrafter"/>
</dbReference>
<evidence type="ECO:0000313" key="10">
    <source>
        <dbReference type="EMBL" id="OHT20627.1"/>
    </source>
</evidence>
<keyword evidence="9" id="KW-0732">Signal</keyword>
<proteinExistence type="inferred from homology"/>
<evidence type="ECO:0000256" key="2">
    <source>
        <dbReference type="ARBA" id="ARBA00006206"/>
    </source>
</evidence>
<dbReference type="UniPathway" id="UPA00242"/>
<feature type="binding site" evidence="8">
    <location>
        <begin position="201"/>
        <end position="203"/>
    </location>
    <ligand>
        <name>beta-D-galactose</name>
        <dbReference type="ChEBI" id="CHEBI:27667"/>
    </ligand>
</feature>
<dbReference type="GO" id="GO:0030246">
    <property type="term" value="F:carbohydrate binding"/>
    <property type="evidence" value="ECO:0007669"/>
    <property type="project" value="InterPro"/>
</dbReference>
<dbReference type="PANTHER" id="PTHR10091:SF0">
    <property type="entry name" value="GALACTOSE MUTAROTASE"/>
    <property type="match status" value="1"/>
</dbReference>
<evidence type="ECO:0000256" key="3">
    <source>
        <dbReference type="ARBA" id="ARBA00023235"/>
    </source>
</evidence>
<dbReference type="EC" id="5.1.3.3" evidence="5"/>
<feature type="chain" id="PRO_5010174627" description="Aldose 1-epimerase" evidence="9">
    <location>
        <begin position="21"/>
        <end position="375"/>
    </location>
</feature>
<comment type="pathway">
    <text evidence="1 5">Carbohydrate metabolism; hexose metabolism.</text>
</comment>
<sequence>MLRIMAAAALLGTVSTSALAAEARRETFGQLPDGRAVEAVTLTNGKGVSVRVMTLGASIQSVMLPGRDGKATDVAVGYDSLDGYVRDGQYFGATVGRVANRIANGKFTFDGKDYAVPVNNGPNSLHGGTRGFDKVLWAIRAVKADSKQASVTMRYISPDGDQGYPGTLTTDATYTLDERNQLTIAYTATTDKPTVVNISNHAYWNLAGPGLSAMDHLLTIPAERYTPTDATSIPSGEHRSVAGTVFDFRQPTAVGVRVRDGRDEQIRYGRGYDHNWVIGDAVSTDQHLMARVSEPMSGRGFELWSNQPGLQFYSGNFMDGTIVGKAGHIYRQGDSLVFEPQLFPDSPNQPQFPSVRLDPGHTYRNVMTYKFFIAE</sequence>
<organism evidence="10 11">
    <name type="scientific">Edaphosphingomonas haloaromaticamans</name>
    <dbReference type="NCBI Taxonomy" id="653954"/>
    <lineage>
        <taxon>Bacteria</taxon>
        <taxon>Pseudomonadati</taxon>
        <taxon>Pseudomonadota</taxon>
        <taxon>Alphaproteobacteria</taxon>
        <taxon>Sphingomonadales</taxon>
        <taxon>Rhizorhabdaceae</taxon>
        <taxon>Edaphosphingomonas</taxon>
    </lineage>
</organism>
<keyword evidence="11" id="KW-1185">Reference proteome</keyword>
<comment type="similarity">
    <text evidence="2 5">Belongs to the aldose epimerase family.</text>
</comment>
<feature type="binding site" evidence="8">
    <location>
        <begin position="100"/>
        <end position="101"/>
    </location>
    <ligand>
        <name>beta-D-galactose</name>
        <dbReference type="ChEBI" id="CHEBI:27667"/>
    </ligand>
</feature>
<evidence type="ECO:0000256" key="5">
    <source>
        <dbReference type="PIRNR" id="PIRNR005096"/>
    </source>
</evidence>
<protein>
    <recommendedName>
        <fullName evidence="5">Aldose 1-epimerase</fullName>
        <ecNumber evidence="5">5.1.3.3</ecNumber>
    </recommendedName>
</protein>
<evidence type="ECO:0000256" key="4">
    <source>
        <dbReference type="ARBA" id="ARBA00023277"/>
    </source>
</evidence>
<gene>
    <name evidence="10" type="primary">mro_1</name>
    <name evidence="10" type="ORF">BHE75_02626</name>
</gene>
<dbReference type="NCBIfam" id="NF008277">
    <property type="entry name" value="PRK11055.1"/>
    <property type="match status" value="1"/>
</dbReference>
<dbReference type="GO" id="GO:0005737">
    <property type="term" value="C:cytoplasm"/>
    <property type="evidence" value="ECO:0007669"/>
    <property type="project" value="TreeGrafter"/>
</dbReference>
<keyword evidence="4 5" id="KW-0119">Carbohydrate metabolism</keyword>
<evidence type="ECO:0000313" key="11">
    <source>
        <dbReference type="Proteomes" id="UP000179467"/>
    </source>
</evidence>
<dbReference type="InterPro" id="IPR047215">
    <property type="entry name" value="Galactose_mutarotase-like"/>
</dbReference>
<evidence type="ECO:0000256" key="9">
    <source>
        <dbReference type="SAM" id="SignalP"/>
    </source>
</evidence>
<dbReference type="OrthoDB" id="9779408at2"/>
<accession>A0A1S1HES9</accession>
<dbReference type="SUPFAM" id="SSF74650">
    <property type="entry name" value="Galactose mutarotase-like"/>
    <property type="match status" value="1"/>
</dbReference>
<dbReference type="Gene3D" id="2.70.98.10">
    <property type="match status" value="1"/>
</dbReference>
<feature type="active site" description="Proton acceptor" evidence="6">
    <location>
        <position position="339"/>
    </location>
</feature>
<evidence type="ECO:0000256" key="7">
    <source>
        <dbReference type="PIRSR" id="PIRSR005096-2"/>
    </source>
</evidence>
<comment type="catalytic activity">
    <reaction evidence="5">
        <text>alpha-D-glucose = beta-D-glucose</text>
        <dbReference type="Rhea" id="RHEA:10264"/>
        <dbReference type="ChEBI" id="CHEBI:15903"/>
        <dbReference type="ChEBI" id="CHEBI:17925"/>
        <dbReference type="EC" id="5.1.3.3"/>
    </reaction>
</comment>
<dbReference type="PANTHER" id="PTHR10091">
    <property type="entry name" value="ALDOSE-1-EPIMERASE"/>
    <property type="match status" value="1"/>
</dbReference>
<feature type="signal peptide" evidence="9">
    <location>
        <begin position="1"/>
        <end position="20"/>
    </location>
</feature>
<comment type="caution">
    <text evidence="10">The sequence shown here is derived from an EMBL/GenBank/DDBJ whole genome shotgun (WGS) entry which is preliminary data.</text>
</comment>
<dbReference type="AlphaFoldDB" id="A0A1S1HES9"/>
<dbReference type="InterPro" id="IPR014718">
    <property type="entry name" value="GH-type_carb-bd"/>
</dbReference>
<dbReference type="EMBL" id="MIPT01000001">
    <property type="protein sequence ID" value="OHT20627.1"/>
    <property type="molecule type" value="Genomic_DNA"/>
</dbReference>
<feature type="active site" description="Proton donor" evidence="6">
    <location>
        <position position="201"/>
    </location>
</feature>
<keyword evidence="3 5" id="KW-0413">Isomerase</keyword>
<dbReference type="GO" id="GO:0033499">
    <property type="term" value="P:galactose catabolic process via UDP-galactose, Leloir pathway"/>
    <property type="evidence" value="ECO:0007669"/>
    <property type="project" value="TreeGrafter"/>
</dbReference>
<dbReference type="PIRSF" id="PIRSF005096">
    <property type="entry name" value="GALM"/>
    <property type="match status" value="1"/>
</dbReference>
<evidence type="ECO:0000256" key="8">
    <source>
        <dbReference type="PIRSR" id="PIRSR005096-3"/>
    </source>
</evidence>
<evidence type="ECO:0000256" key="1">
    <source>
        <dbReference type="ARBA" id="ARBA00005028"/>
    </source>
</evidence>
<dbReference type="GO" id="GO:0004034">
    <property type="term" value="F:aldose 1-epimerase activity"/>
    <property type="evidence" value="ECO:0007669"/>
    <property type="project" value="UniProtKB-EC"/>
</dbReference>
<name>A0A1S1HES9_9SPHN</name>
<dbReference type="RefSeq" id="WP_070934116.1">
    <property type="nucleotide sequence ID" value="NZ_MIPT01000001.1"/>
</dbReference>
<dbReference type="CDD" id="cd09019">
    <property type="entry name" value="galactose_mutarotase_like"/>
    <property type="match status" value="1"/>
</dbReference>
<dbReference type="Pfam" id="PF01263">
    <property type="entry name" value="Aldose_epim"/>
    <property type="match status" value="1"/>
</dbReference>
<dbReference type="InterPro" id="IPR008183">
    <property type="entry name" value="Aldose_1/G6P_1-epimerase"/>
</dbReference>
<dbReference type="InterPro" id="IPR011013">
    <property type="entry name" value="Gal_mutarotase_sf_dom"/>
</dbReference>
<evidence type="ECO:0000256" key="6">
    <source>
        <dbReference type="PIRSR" id="PIRSR005096-1"/>
    </source>
</evidence>
<dbReference type="Proteomes" id="UP000179467">
    <property type="component" value="Unassembled WGS sequence"/>
</dbReference>